<dbReference type="InterPro" id="IPR049900">
    <property type="entry name" value="PKS_mFAS_DH"/>
</dbReference>
<dbReference type="Proteomes" id="UP000604475">
    <property type="component" value="Unassembled WGS sequence"/>
</dbReference>
<feature type="region of interest" description="N-terminal hotdog fold" evidence="1">
    <location>
        <begin position="450"/>
        <end position="587"/>
    </location>
</feature>
<feature type="active site" description="Proton donor; for dehydratase activity" evidence="1">
    <location>
        <position position="656"/>
    </location>
</feature>
<dbReference type="EMBL" id="JAEACQ010000241">
    <property type="protein sequence ID" value="MBL7630024.1"/>
    <property type="molecule type" value="Genomic_DNA"/>
</dbReference>
<dbReference type="InterPro" id="IPR016035">
    <property type="entry name" value="Acyl_Trfase/lysoPLipase"/>
</dbReference>
<feature type="region of interest" description="Disordered" evidence="2">
    <location>
        <begin position="417"/>
        <end position="474"/>
    </location>
</feature>
<evidence type="ECO:0000313" key="4">
    <source>
        <dbReference type="EMBL" id="MBL7630024.1"/>
    </source>
</evidence>
<name>A0A937RMI2_9ACTN</name>
<accession>A0A937RMI2</accession>
<proteinExistence type="predicted"/>
<dbReference type="InterPro" id="IPR052568">
    <property type="entry name" value="PKS-FAS_Synthase"/>
</dbReference>
<feature type="region of interest" description="C-terminal hotdog fold" evidence="1">
    <location>
        <begin position="607"/>
        <end position="742"/>
    </location>
</feature>
<organism evidence="4 5">
    <name type="scientific">Frankia nepalensis</name>
    <dbReference type="NCBI Taxonomy" id="1836974"/>
    <lineage>
        <taxon>Bacteria</taxon>
        <taxon>Bacillati</taxon>
        <taxon>Actinomycetota</taxon>
        <taxon>Actinomycetes</taxon>
        <taxon>Frankiales</taxon>
        <taxon>Frankiaceae</taxon>
        <taxon>Frankia</taxon>
    </lineage>
</organism>
<dbReference type="Pfam" id="PF00698">
    <property type="entry name" value="Acyl_transf_1"/>
    <property type="match status" value="1"/>
</dbReference>
<feature type="active site" description="Proton acceptor; for dehydratase activity" evidence="1">
    <location>
        <position position="489"/>
    </location>
</feature>
<dbReference type="InterPro" id="IPR016036">
    <property type="entry name" value="Malonyl_transacylase_ACP-bd"/>
</dbReference>
<sequence>MPDGTTPPGDGAAPGGPTAGDADGTGPERLLLLAGSDPADLGRMLARPDEELLAHDDAADPPLGGACRLAIVAPTPRRLALARQVVATGVGWRGADDVWFSPSPLLLGPAGAGPAGGPGGRGGLAFLFCGLEHSFTPRVDDVAHHFGLPSPELGGTDALGGFGLAGLAVNWLLDEALRRLGVVPDVVAGHSIGEWNAMLSTGMVRAEAFGGLLPLFRPDVVEVPGVVFAALGAAAADVGPLLAGLGDVVVSHDNSPGQSVVCGPREQVETAVRRARAVGRPATELSFRSGFHSPHLAPHLAPFRGAVDGLPLHPPSVPVWSATTVAPYPADADAVRGLVLRHLVEPVRFRPLVEALHDAGARVFVQVGVGSVARFVTETLAERDHAVVVSNATVRPGLDQLRRVCAALWAEGAAPRTDLLPQPASPLTAPPAPGPRSTPSRPEAEAGTGRPAITVSSVDPPPPAPAPARAEHVTRRTLSARELPEVLDHCFYRQPPGWPDLSDRFPVVPMTAVLELMLDQARELVPGQVVRAVTDVRMYRWLVVEPPVEVTLTGRLLGPTEVRVELRGHARCTVHLEPAPAGLADEPGPAARARPGAAVERLPDEELVTVRPADLYGGGWLFHGPGYQGLAALWAISPRGARGELVCPPARGGLLDSVGQLFGYWAMEYLPDDGLLLPLAVGRIAFHGPAPAPGERVSCLVRVVDVARRTVTADITVRDPDGTPRITIEGWADRRFGGDADLLALMLQPERKALGAPGPRGVVTVHDRWTDPASRELAVRHYLDAADRAAMAARTPRDGQAFLLARMAAKDAVRHWLWRNGAGDVWGIEIALGLNAGGTNAGGTDTDWTTTGWTGTGDAARAAVDAEPRGPEVRESEVRESEVRESGTAVVRLPERFAHLAAPTVAYAATPALAAATIVAAGLGQAGHDRRMLAGLVRAAPRALSTSG</sequence>
<gene>
    <name evidence="4" type="ORF">I7412_23215</name>
</gene>
<dbReference type="RefSeq" id="WP_203010436.1">
    <property type="nucleotide sequence ID" value="NZ_JADWYU010000226.1"/>
</dbReference>
<evidence type="ECO:0000313" key="5">
    <source>
        <dbReference type="Proteomes" id="UP000604475"/>
    </source>
</evidence>
<dbReference type="Pfam" id="PF14765">
    <property type="entry name" value="PS-DH"/>
    <property type="match status" value="1"/>
</dbReference>
<dbReference type="SUPFAM" id="SSF54637">
    <property type="entry name" value="Thioesterase/thiol ester dehydrase-isomerase"/>
    <property type="match status" value="1"/>
</dbReference>
<protein>
    <submittedName>
        <fullName evidence="4">Polyketide synthase dehydratase domain-containing protein</fullName>
    </submittedName>
</protein>
<dbReference type="InterPro" id="IPR029069">
    <property type="entry name" value="HotDog_dom_sf"/>
</dbReference>
<dbReference type="SUPFAM" id="SSF55048">
    <property type="entry name" value="Probable ACP-binding domain of malonyl-CoA ACP transacylase"/>
    <property type="match status" value="1"/>
</dbReference>
<dbReference type="SUPFAM" id="SSF52151">
    <property type="entry name" value="FabD/lysophospholipase-like"/>
    <property type="match status" value="1"/>
</dbReference>
<reference evidence="4" key="1">
    <citation type="submission" date="2020-12" db="EMBL/GenBank/DDBJ databases">
        <title>Genomic characterization of non-nitrogen-fixing Frankia strains.</title>
        <authorList>
            <person name="Carlos-Shanley C."/>
            <person name="Guerra T."/>
            <person name="Hahn D."/>
        </authorList>
    </citation>
    <scope>NUCLEOTIDE SEQUENCE</scope>
    <source>
        <strain evidence="4">CN6</strain>
    </source>
</reference>
<dbReference type="PANTHER" id="PTHR43074">
    <property type="entry name" value="OMEGA-3 POLYUNSATURATED FATTY ACID SYNTHASE PFAB-RELATED"/>
    <property type="match status" value="1"/>
</dbReference>
<keyword evidence="5" id="KW-1185">Reference proteome</keyword>
<evidence type="ECO:0000259" key="3">
    <source>
        <dbReference type="PROSITE" id="PS52019"/>
    </source>
</evidence>
<feature type="domain" description="PKS/mFAS DH" evidence="3">
    <location>
        <begin position="450"/>
        <end position="742"/>
    </location>
</feature>
<dbReference type="InterPro" id="IPR014043">
    <property type="entry name" value="Acyl_transferase_dom"/>
</dbReference>
<dbReference type="PROSITE" id="PS52019">
    <property type="entry name" value="PKS_MFAS_DH"/>
    <property type="match status" value="1"/>
</dbReference>
<dbReference type="SMART" id="SM00827">
    <property type="entry name" value="PKS_AT"/>
    <property type="match status" value="1"/>
</dbReference>
<evidence type="ECO:0000256" key="1">
    <source>
        <dbReference type="PROSITE-ProRule" id="PRU01363"/>
    </source>
</evidence>
<dbReference type="InterPro" id="IPR001227">
    <property type="entry name" value="Ac_transferase_dom_sf"/>
</dbReference>
<evidence type="ECO:0000256" key="2">
    <source>
        <dbReference type="SAM" id="MobiDB-lite"/>
    </source>
</evidence>
<feature type="region of interest" description="Disordered" evidence="2">
    <location>
        <begin position="1"/>
        <end position="30"/>
    </location>
</feature>
<dbReference type="InterPro" id="IPR042104">
    <property type="entry name" value="PKS_dehydratase_sf"/>
</dbReference>
<dbReference type="PANTHER" id="PTHR43074:SF1">
    <property type="entry name" value="BETA-KETOACYL SYNTHASE FAMILY PROTEIN-RELATED"/>
    <property type="match status" value="1"/>
</dbReference>
<dbReference type="GO" id="GO:0016740">
    <property type="term" value="F:transferase activity"/>
    <property type="evidence" value="ECO:0007669"/>
    <property type="project" value="InterPro"/>
</dbReference>
<dbReference type="AlphaFoldDB" id="A0A937RMI2"/>
<feature type="compositionally biased region" description="Low complexity" evidence="2">
    <location>
        <begin position="1"/>
        <end position="11"/>
    </location>
</feature>
<comment type="caution">
    <text evidence="4">The sequence shown here is derived from an EMBL/GenBank/DDBJ whole genome shotgun (WGS) entry which is preliminary data.</text>
</comment>
<dbReference type="Gene3D" id="3.10.129.110">
    <property type="entry name" value="Polyketide synthase dehydratase"/>
    <property type="match status" value="1"/>
</dbReference>
<dbReference type="Gene3D" id="3.40.366.10">
    <property type="entry name" value="Malonyl-Coenzyme A Acyl Carrier Protein, domain 2"/>
    <property type="match status" value="1"/>
</dbReference>
<dbReference type="InterPro" id="IPR049551">
    <property type="entry name" value="PKS_DH_C"/>
</dbReference>